<comment type="caution">
    <text evidence="1">The sequence shown here is derived from an EMBL/GenBank/DDBJ whole genome shotgun (WGS) entry which is preliminary data.</text>
</comment>
<name>A0ACC2UBW7_9FUNG</name>
<organism evidence="1 2">
    <name type="scientific">Entomophthora muscae</name>
    <dbReference type="NCBI Taxonomy" id="34485"/>
    <lineage>
        <taxon>Eukaryota</taxon>
        <taxon>Fungi</taxon>
        <taxon>Fungi incertae sedis</taxon>
        <taxon>Zoopagomycota</taxon>
        <taxon>Entomophthoromycotina</taxon>
        <taxon>Entomophthoromycetes</taxon>
        <taxon>Entomophthorales</taxon>
        <taxon>Entomophthoraceae</taxon>
        <taxon>Entomophthora</taxon>
    </lineage>
</organism>
<sequence>MSLQRSANGASETGNTSDASERSLDYLEGEGGSSDSEDAQTEETQLLAIVFDVNPTGWGAGESDLPDFKSSLEQLMVFINAYLANTHHNYLTLIAAHPNSCEFIFPSDLPLDVPDSPSAEGLEESERIMKKAGLPFQFRDANLQIKLGIDQFLETAESASTTVAVHSSISAAISKAICYIHQTTKQAEFEKISPRILVISASPDAPHHYIPMMNGIFSAQRLGFPIDTIKISGGDSMFLQQASHITGGRFVDFRKSANDPSGSLIQYLIFGFLPGSSTRNMLISPGEPGVDFRAACFCHKTVIDVGYVCSVCLSIFCKSYEVCSTCRSKFSIDSEGVQTH</sequence>
<gene>
    <name evidence="1" type="primary">TFB4_2</name>
    <name evidence="1" type="ORF">DSO57_1025622</name>
</gene>
<reference evidence="1" key="1">
    <citation type="submission" date="2022-04" db="EMBL/GenBank/DDBJ databases">
        <title>Genome of the entomopathogenic fungus Entomophthora muscae.</title>
        <authorList>
            <person name="Elya C."/>
            <person name="Lovett B.R."/>
            <person name="Lee E."/>
            <person name="Macias A.M."/>
            <person name="Hajek A.E."/>
            <person name="De Bivort B.L."/>
            <person name="Kasson M.T."/>
            <person name="De Fine Licht H.H."/>
            <person name="Stajich J.E."/>
        </authorList>
    </citation>
    <scope>NUCLEOTIDE SEQUENCE</scope>
    <source>
        <strain evidence="1">Berkeley</strain>
    </source>
</reference>
<accession>A0ACC2UBW7</accession>
<evidence type="ECO:0000313" key="2">
    <source>
        <dbReference type="Proteomes" id="UP001165960"/>
    </source>
</evidence>
<protein>
    <submittedName>
        <fullName evidence="1">RNA polymerase II transcription factor B subunit 4</fullName>
    </submittedName>
</protein>
<dbReference type="Proteomes" id="UP001165960">
    <property type="component" value="Unassembled WGS sequence"/>
</dbReference>
<evidence type="ECO:0000313" key="1">
    <source>
        <dbReference type="EMBL" id="KAJ9084335.1"/>
    </source>
</evidence>
<keyword evidence="2" id="KW-1185">Reference proteome</keyword>
<proteinExistence type="predicted"/>
<dbReference type="EMBL" id="QTSX02000855">
    <property type="protein sequence ID" value="KAJ9084335.1"/>
    <property type="molecule type" value="Genomic_DNA"/>
</dbReference>